<sequence>MNNTTPGHVGPPIKILPDEGDAFDFGGLGVHWKLEGAATGKRFSVVHHPIAPHALAAPLHYHHNEDEYSFVLEGTLGALLGDDVVTAGPGTWLIKPRRQWHTFWNAEDVPCRIIEVISPAGFENYFREVAEAWGDKERFAQINAKYSLDMDFDSVPELCKRFGLTFPEL</sequence>
<organism evidence="2 3">
    <name type="scientific">Modicisalibacter xianhensis</name>
    <dbReference type="NCBI Taxonomy" id="442341"/>
    <lineage>
        <taxon>Bacteria</taxon>
        <taxon>Pseudomonadati</taxon>
        <taxon>Pseudomonadota</taxon>
        <taxon>Gammaproteobacteria</taxon>
        <taxon>Oceanospirillales</taxon>
        <taxon>Halomonadaceae</taxon>
        <taxon>Modicisalibacter</taxon>
    </lineage>
</organism>
<evidence type="ECO:0000259" key="1">
    <source>
        <dbReference type="Pfam" id="PF07883"/>
    </source>
</evidence>
<dbReference type="SUPFAM" id="SSF51182">
    <property type="entry name" value="RmlC-like cupins"/>
    <property type="match status" value="1"/>
</dbReference>
<dbReference type="STRING" id="442341.SAMN04487959_10546"/>
<feature type="domain" description="Cupin type-2" evidence="1">
    <location>
        <begin position="50"/>
        <end position="116"/>
    </location>
</feature>
<dbReference type="InterPro" id="IPR011051">
    <property type="entry name" value="RmlC_Cupin_sf"/>
</dbReference>
<dbReference type="Gene3D" id="2.60.120.10">
    <property type="entry name" value="Jelly Rolls"/>
    <property type="match status" value="1"/>
</dbReference>
<name>A0A1I3APE1_9GAMM</name>
<dbReference type="Proteomes" id="UP000199040">
    <property type="component" value="Unassembled WGS sequence"/>
</dbReference>
<proteinExistence type="predicted"/>
<dbReference type="AlphaFoldDB" id="A0A1I3APE1"/>
<gene>
    <name evidence="2" type="ORF">SAMN04487959_10546</name>
</gene>
<dbReference type="InterPro" id="IPR014710">
    <property type="entry name" value="RmlC-like_jellyroll"/>
</dbReference>
<dbReference type="GO" id="GO:0016853">
    <property type="term" value="F:isomerase activity"/>
    <property type="evidence" value="ECO:0007669"/>
    <property type="project" value="UniProtKB-KW"/>
</dbReference>
<dbReference type="Pfam" id="PF07883">
    <property type="entry name" value="Cupin_2"/>
    <property type="match status" value="1"/>
</dbReference>
<dbReference type="InterPro" id="IPR053146">
    <property type="entry name" value="QDO-like"/>
</dbReference>
<accession>A0A1I3APE1</accession>
<dbReference type="PANTHER" id="PTHR36440:SF1">
    <property type="entry name" value="PUTATIVE (AFU_ORTHOLOGUE AFUA_8G07350)-RELATED"/>
    <property type="match status" value="1"/>
</dbReference>
<dbReference type="PANTHER" id="PTHR36440">
    <property type="entry name" value="PUTATIVE (AFU_ORTHOLOGUE AFUA_8G07350)-RELATED"/>
    <property type="match status" value="1"/>
</dbReference>
<dbReference type="RefSeq" id="WP_092845074.1">
    <property type="nucleotide sequence ID" value="NZ_FOPY01000005.1"/>
</dbReference>
<keyword evidence="3" id="KW-1185">Reference proteome</keyword>
<dbReference type="EMBL" id="FOPY01000005">
    <property type="protein sequence ID" value="SFH51579.1"/>
    <property type="molecule type" value="Genomic_DNA"/>
</dbReference>
<reference evidence="2 3" key="1">
    <citation type="submission" date="2016-10" db="EMBL/GenBank/DDBJ databases">
        <authorList>
            <person name="de Groot N.N."/>
        </authorList>
    </citation>
    <scope>NUCLEOTIDE SEQUENCE [LARGE SCALE GENOMIC DNA]</scope>
    <source>
        <strain evidence="2 3">CGMCC 1.6848</strain>
    </source>
</reference>
<keyword evidence="2" id="KW-0413">Isomerase</keyword>
<dbReference type="InterPro" id="IPR013096">
    <property type="entry name" value="Cupin_2"/>
</dbReference>
<protein>
    <submittedName>
        <fullName evidence="2">Mannose-6-phosphate isomerase, cupin superfamily</fullName>
    </submittedName>
</protein>
<evidence type="ECO:0000313" key="3">
    <source>
        <dbReference type="Proteomes" id="UP000199040"/>
    </source>
</evidence>
<evidence type="ECO:0000313" key="2">
    <source>
        <dbReference type="EMBL" id="SFH51579.1"/>
    </source>
</evidence>